<protein>
    <submittedName>
        <fullName evidence="3">Uncharacterized protein</fullName>
    </submittedName>
</protein>
<sequence>MFFHKVSSFSSASALVLLIASTNTADALALPPTAVFKRASGIDSIAQPAANARSLPFMIRDVWSPNITSPDSSTVWKVNDHADVTWITTGAPAQITNPNGTILLGHMSDNGSENLDLQHPLASYVNLTLGKATIEVPDVPTGRYIIVLMGDSGNRSPEFMIQSGSGGAASNNSSDTSSTPTDSSSDSASDPPNTDPA</sequence>
<evidence type="ECO:0000256" key="2">
    <source>
        <dbReference type="SAM" id="SignalP"/>
    </source>
</evidence>
<comment type="caution">
    <text evidence="3">The sequence shown here is derived from an EMBL/GenBank/DDBJ whole genome shotgun (WGS) entry which is preliminary data.</text>
</comment>
<feature type="signal peptide" evidence="2">
    <location>
        <begin position="1"/>
        <end position="29"/>
    </location>
</feature>
<feature type="chain" id="PRO_5040951940" evidence="2">
    <location>
        <begin position="30"/>
        <end position="197"/>
    </location>
</feature>
<accession>A0A9W9DZE8</accession>
<feature type="compositionally biased region" description="Low complexity" evidence="1">
    <location>
        <begin position="168"/>
        <end position="197"/>
    </location>
</feature>
<evidence type="ECO:0000313" key="3">
    <source>
        <dbReference type="EMBL" id="KAJ4491564.1"/>
    </source>
</evidence>
<organism evidence="3 4">
    <name type="scientific">Lentinula lateritia</name>
    <dbReference type="NCBI Taxonomy" id="40482"/>
    <lineage>
        <taxon>Eukaryota</taxon>
        <taxon>Fungi</taxon>
        <taxon>Dikarya</taxon>
        <taxon>Basidiomycota</taxon>
        <taxon>Agaricomycotina</taxon>
        <taxon>Agaricomycetes</taxon>
        <taxon>Agaricomycetidae</taxon>
        <taxon>Agaricales</taxon>
        <taxon>Marasmiineae</taxon>
        <taxon>Omphalotaceae</taxon>
        <taxon>Lentinula</taxon>
    </lineage>
</organism>
<dbReference type="Proteomes" id="UP001150238">
    <property type="component" value="Unassembled WGS sequence"/>
</dbReference>
<feature type="region of interest" description="Disordered" evidence="1">
    <location>
        <begin position="157"/>
        <end position="197"/>
    </location>
</feature>
<reference evidence="3" key="2">
    <citation type="journal article" date="2023" name="Proc. Natl. Acad. Sci. U.S.A.">
        <title>A global phylogenomic analysis of the shiitake genus Lentinula.</title>
        <authorList>
            <person name="Sierra-Patev S."/>
            <person name="Min B."/>
            <person name="Naranjo-Ortiz M."/>
            <person name="Looney B."/>
            <person name="Konkel Z."/>
            <person name="Slot J.C."/>
            <person name="Sakamoto Y."/>
            <person name="Steenwyk J.L."/>
            <person name="Rokas A."/>
            <person name="Carro J."/>
            <person name="Camarero S."/>
            <person name="Ferreira P."/>
            <person name="Molpeceres G."/>
            <person name="Ruiz-Duenas F.J."/>
            <person name="Serrano A."/>
            <person name="Henrissat B."/>
            <person name="Drula E."/>
            <person name="Hughes K.W."/>
            <person name="Mata J.L."/>
            <person name="Ishikawa N.K."/>
            <person name="Vargas-Isla R."/>
            <person name="Ushijima S."/>
            <person name="Smith C.A."/>
            <person name="Donoghue J."/>
            <person name="Ahrendt S."/>
            <person name="Andreopoulos W."/>
            <person name="He G."/>
            <person name="LaButti K."/>
            <person name="Lipzen A."/>
            <person name="Ng V."/>
            <person name="Riley R."/>
            <person name="Sandor L."/>
            <person name="Barry K."/>
            <person name="Martinez A.T."/>
            <person name="Xiao Y."/>
            <person name="Gibbons J.G."/>
            <person name="Terashima K."/>
            <person name="Grigoriev I.V."/>
            <person name="Hibbett D."/>
        </authorList>
    </citation>
    <scope>NUCLEOTIDE SEQUENCE</scope>
    <source>
        <strain evidence="3">Sp2 HRB7682 ss15</strain>
    </source>
</reference>
<proteinExistence type="predicted"/>
<dbReference type="AlphaFoldDB" id="A0A9W9DZE8"/>
<dbReference type="EMBL" id="JANVFS010000006">
    <property type="protein sequence ID" value="KAJ4491564.1"/>
    <property type="molecule type" value="Genomic_DNA"/>
</dbReference>
<evidence type="ECO:0000256" key="1">
    <source>
        <dbReference type="SAM" id="MobiDB-lite"/>
    </source>
</evidence>
<name>A0A9W9DZE8_9AGAR</name>
<reference evidence="3" key="1">
    <citation type="submission" date="2022-08" db="EMBL/GenBank/DDBJ databases">
        <authorList>
            <consortium name="DOE Joint Genome Institute"/>
            <person name="Min B."/>
            <person name="Riley R."/>
            <person name="Sierra-Patev S."/>
            <person name="Naranjo-Ortiz M."/>
            <person name="Looney B."/>
            <person name="Konkel Z."/>
            <person name="Slot J.C."/>
            <person name="Sakamoto Y."/>
            <person name="Steenwyk J.L."/>
            <person name="Rokas A."/>
            <person name="Carro J."/>
            <person name="Camarero S."/>
            <person name="Ferreira P."/>
            <person name="Molpeceres G."/>
            <person name="Ruiz-Duenas F.J."/>
            <person name="Serrano A."/>
            <person name="Henrissat B."/>
            <person name="Drula E."/>
            <person name="Hughes K.W."/>
            <person name="Mata J.L."/>
            <person name="Ishikawa N.K."/>
            <person name="Vargas-Isla R."/>
            <person name="Ushijima S."/>
            <person name="Smith C.A."/>
            <person name="Ahrendt S."/>
            <person name="Andreopoulos W."/>
            <person name="He G."/>
            <person name="Labutti K."/>
            <person name="Lipzen A."/>
            <person name="Ng V."/>
            <person name="Sandor L."/>
            <person name="Barry K."/>
            <person name="Martinez A.T."/>
            <person name="Xiao Y."/>
            <person name="Gibbons J.G."/>
            <person name="Terashima K."/>
            <person name="Hibbett D.S."/>
            <person name="Grigoriev I.V."/>
        </authorList>
    </citation>
    <scope>NUCLEOTIDE SEQUENCE</scope>
    <source>
        <strain evidence="3">Sp2 HRB7682 ss15</strain>
    </source>
</reference>
<evidence type="ECO:0000313" key="4">
    <source>
        <dbReference type="Proteomes" id="UP001150238"/>
    </source>
</evidence>
<keyword evidence="2" id="KW-0732">Signal</keyword>
<gene>
    <name evidence="3" type="ORF">C8J55DRAFT_283351</name>
</gene>